<name>A0A803PC53_CANSA</name>
<proteinExistence type="predicted"/>
<dbReference type="AlphaFoldDB" id="A0A803PC53"/>
<dbReference type="Proteomes" id="UP000596661">
    <property type="component" value="Chromosome 4"/>
</dbReference>
<sequence>MAKRKKIELKPVRIVSTNENDSCDLASIQEDESMVQVEVFLDPCSELEIDLKEVDVLRVPSAAKLTPKSASWVEEVEKIDFQASAKDAWSKINVN</sequence>
<reference evidence="1" key="1">
    <citation type="submission" date="2018-11" db="EMBL/GenBank/DDBJ databases">
        <authorList>
            <person name="Grassa J C."/>
        </authorList>
    </citation>
    <scope>NUCLEOTIDE SEQUENCE [LARGE SCALE GENOMIC DNA]</scope>
</reference>
<organism evidence="1 2">
    <name type="scientific">Cannabis sativa</name>
    <name type="common">Hemp</name>
    <name type="synonym">Marijuana</name>
    <dbReference type="NCBI Taxonomy" id="3483"/>
    <lineage>
        <taxon>Eukaryota</taxon>
        <taxon>Viridiplantae</taxon>
        <taxon>Streptophyta</taxon>
        <taxon>Embryophyta</taxon>
        <taxon>Tracheophyta</taxon>
        <taxon>Spermatophyta</taxon>
        <taxon>Magnoliopsida</taxon>
        <taxon>eudicotyledons</taxon>
        <taxon>Gunneridae</taxon>
        <taxon>Pentapetalae</taxon>
        <taxon>rosids</taxon>
        <taxon>fabids</taxon>
        <taxon>Rosales</taxon>
        <taxon>Cannabaceae</taxon>
        <taxon>Cannabis</taxon>
    </lineage>
</organism>
<dbReference type="Gramene" id="evm.model.04.1200">
    <property type="protein sequence ID" value="cds.evm.model.04.1200"/>
    <property type="gene ID" value="evm.TU.04.1200"/>
</dbReference>
<accession>A0A803PC53</accession>
<reference evidence="1" key="2">
    <citation type="submission" date="2021-03" db="UniProtKB">
        <authorList>
            <consortium name="EnsemblPlants"/>
        </authorList>
    </citation>
    <scope>IDENTIFICATION</scope>
</reference>
<evidence type="ECO:0000313" key="2">
    <source>
        <dbReference type="Proteomes" id="UP000596661"/>
    </source>
</evidence>
<keyword evidence="2" id="KW-1185">Reference proteome</keyword>
<protein>
    <submittedName>
        <fullName evidence="1">Uncharacterized protein</fullName>
    </submittedName>
</protein>
<evidence type="ECO:0000313" key="1">
    <source>
        <dbReference type="EnsemblPlants" id="cds.evm.model.04.1200"/>
    </source>
</evidence>
<dbReference type="EnsemblPlants" id="evm.model.04.1200">
    <property type="protein sequence ID" value="cds.evm.model.04.1200"/>
    <property type="gene ID" value="evm.TU.04.1200"/>
</dbReference>
<dbReference type="EMBL" id="UZAU01000377">
    <property type="status" value="NOT_ANNOTATED_CDS"/>
    <property type="molecule type" value="Genomic_DNA"/>
</dbReference>